<keyword evidence="2" id="KW-1133">Transmembrane helix</keyword>
<keyword evidence="2" id="KW-0472">Membrane</keyword>
<feature type="transmembrane region" description="Helical" evidence="2">
    <location>
        <begin position="311"/>
        <end position="330"/>
    </location>
</feature>
<sequence length="412" mass="46597">MGNAQMPAQQEEVIEGNDEEQPLIPARQPTHVHFRVGREQQDADKCNDFVLNTLKISFCSLGLWSNQPWNYIPRVLVSVICVYQAVYDFYVVLGCPGFDCSFLQNSTDSKKPSHHKDDRQIANAVYTIVSLVAVVSYLLFIGCFFVAKRKDSALVPPSELLKKDLDRTDVWCLYFAFVFIATLYLCSVAVFYAIIWNSQSRNSYFNILATGVAAQLFAQWTAITTCHVFAVSSFSLGTFAQDAFRLIQDVQNGTLDDVIKIHEDLCTVVLNTVSAYSVWFVLHWFTYGVGVILSVIYISKELASRSKYGTHTINLVYLGLFFVCHLYLFLLPCIFAAKITSSCTGICEKINCTTSEDWPAGHPFRDRHNIALFISYAKDRSCGFKVGRITFNTSLAWLSFFFGLTGLLYHFF</sequence>
<proteinExistence type="predicted"/>
<protein>
    <recommendedName>
        <fullName evidence="5">Transmembrane protein</fullName>
    </recommendedName>
</protein>
<evidence type="ECO:0000313" key="3">
    <source>
        <dbReference type="EMBL" id="KAJ7336693.1"/>
    </source>
</evidence>
<gene>
    <name evidence="3" type="ORF">OS493_011915</name>
</gene>
<feature type="transmembrane region" description="Helical" evidence="2">
    <location>
        <begin position="278"/>
        <end position="299"/>
    </location>
</feature>
<dbReference type="EMBL" id="MU827782">
    <property type="protein sequence ID" value="KAJ7336693.1"/>
    <property type="molecule type" value="Genomic_DNA"/>
</dbReference>
<name>A0A9W9YHH6_9CNID</name>
<evidence type="ECO:0000313" key="4">
    <source>
        <dbReference type="Proteomes" id="UP001163046"/>
    </source>
</evidence>
<comment type="caution">
    <text evidence="3">The sequence shown here is derived from an EMBL/GenBank/DDBJ whole genome shotgun (WGS) entry which is preliminary data.</text>
</comment>
<reference evidence="3" key="1">
    <citation type="submission" date="2023-01" db="EMBL/GenBank/DDBJ databases">
        <title>Genome assembly of the deep-sea coral Lophelia pertusa.</title>
        <authorList>
            <person name="Herrera S."/>
            <person name="Cordes E."/>
        </authorList>
    </citation>
    <scope>NUCLEOTIDE SEQUENCE</scope>
    <source>
        <strain evidence="3">USNM1676648</strain>
        <tissue evidence="3">Polyp</tissue>
    </source>
</reference>
<feature type="compositionally biased region" description="Acidic residues" evidence="1">
    <location>
        <begin position="12"/>
        <end position="21"/>
    </location>
</feature>
<keyword evidence="4" id="KW-1185">Reference proteome</keyword>
<dbReference type="AlphaFoldDB" id="A0A9W9YHH6"/>
<evidence type="ECO:0000256" key="1">
    <source>
        <dbReference type="SAM" id="MobiDB-lite"/>
    </source>
</evidence>
<feature type="transmembrane region" description="Helical" evidence="2">
    <location>
        <begin position="124"/>
        <end position="147"/>
    </location>
</feature>
<dbReference type="Proteomes" id="UP001163046">
    <property type="component" value="Unassembled WGS sequence"/>
</dbReference>
<feature type="transmembrane region" description="Helical" evidence="2">
    <location>
        <begin position="173"/>
        <end position="195"/>
    </location>
</feature>
<accession>A0A9W9YHH6</accession>
<feature type="transmembrane region" description="Helical" evidence="2">
    <location>
        <begin position="394"/>
        <end position="411"/>
    </location>
</feature>
<organism evidence="3 4">
    <name type="scientific">Desmophyllum pertusum</name>
    <dbReference type="NCBI Taxonomy" id="174260"/>
    <lineage>
        <taxon>Eukaryota</taxon>
        <taxon>Metazoa</taxon>
        <taxon>Cnidaria</taxon>
        <taxon>Anthozoa</taxon>
        <taxon>Hexacorallia</taxon>
        <taxon>Scleractinia</taxon>
        <taxon>Caryophylliina</taxon>
        <taxon>Caryophylliidae</taxon>
        <taxon>Desmophyllum</taxon>
    </lineage>
</organism>
<dbReference type="OrthoDB" id="5956436at2759"/>
<feature type="region of interest" description="Disordered" evidence="1">
    <location>
        <begin position="1"/>
        <end position="21"/>
    </location>
</feature>
<evidence type="ECO:0000256" key="2">
    <source>
        <dbReference type="SAM" id="Phobius"/>
    </source>
</evidence>
<feature type="transmembrane region" description="Helical" evidence="2">
    <location>
        <begin position="207"/>
        <end position="230"/>
    </location>
</feature>
<evidence type="ECO:0008006" key="5">
    <source>
        <dbReference type="Google" id="ProtNLM"/>
    </source>
</evidence>
<keyword evidence="2" id="KW-0812">Transmembrane</keyword>